<gene>
    <name evidence="1" type="ORF">DFJ75_2216</name>
</gene>
<accession>A0A315SL87</accession>
<dbReference type="Proteomes" id="UP000274762">
    <property type="component" value="Unassembled WGS sequence"/>
</dbReference>
<evidence type="ECO:0000313" key="2">
    <source>
        <dbReference type="Proteomes" id="UP000274762"/>
    </source>
</evidence>
<dbReference type="AlphaFoldDB" id="A0A315SL87"/>
<dbReference type="EMBL" id="RBKV01000001">
    <property type="protein sequence ID" value="RKR95398.1"/>
    <property type="molecule type" value="Genomic_DNA"/>
</dbReference>
<reference evidence="1 2" key="1">
    <citation type="submission" date="2018-10" db="EMBL/GenBank/DDBJ databases">
        <title>Sequencing the genomes of 1000 actinobacteria strains.</title>
        <authorList>
            <person name="Klenk H.-P."/>
        </authorList>
    </citation>
    <scope>NUCLEOTIDE SEQUENCE [LARGE SCALE GENOMIC DNA]</scope>
    <source>
        <strain evidence="1 2">DSM 44343</strain>
    </source>
</reference>
<name>A0A315SL87_WILMA</name>
<comment type="caution">
    <text evidence="1">The sequence shown here is derived from an EMBL/GenBank/DDBJ whole genome shotgun (WGS) entry which is preliminary data.</text>
</comment>
<organism evidence="1 2">
    <name type="scientific">Williamsia marianensis</name>
    <dbReference type="NCBI Taxonomy" id="85044"/>
    <lineage>
        <taxon>Bacteria</taxon>
        <taxon>Bacillati</taxon>
        <taxon>Actinomycetota</taxon>
        <taxon>Actinomycetes</taxon>
        <taxon>Mycobacteriales</taxon>
        <taxon>Nocardiaceae</taxon>
        <taxon>Williamsia</taxon>
    </lineage>
</organism>
<proteinExistence type="predicted"/>
<evidence type="ECO:0000313" key="1">
    <source>
        <dbReference type="EMBL" id="RKR95398.1"/>
    </source>
</evidence>
<sequence length="36" mass="4008">MCPMSTYTSIDAAIDTFLNTNPWAVDVLQFFLNGLP</sequence>
<accession>A0A495K3W4</accession>
<protein>
    <submittedName>
        <fullName evidence="1">Uncharacterized protein</fullName>
    </submittedName>
</protein>